<dbReference type="AlphaFoldDB" id="A0A7D9JHA4"/>
<proteinExistence type="predicted"/>
<dbReference type="GO" id="GO:0005739">
    <property type="term" value="C:mitochondrion"/>
    <property type="evidence" value="ECO:0007669"/>
    <property type="project" value="TreeGrafter"/>
</dbReference>
<dbReference type="Pfam" id="PF07542">
    <property type="entry name" value="ATP12"/>
    <property type="match status" value="1"/>
</dbReference>
<dbReference type="OrthoDB" id="5673at2759"/>
<comment type="caution">
    <text evidence="1">The sequence shown here is derived from an EMBL/GenBank/DDBJ whole genome shotgun (WGS) entry which is preliminary data.</text>
</comment>
<organism evidence="1 2">
    <name type="scientific">Paramuricea clavata</name>
    <name type="common">Red gorgonian</name>
    <name type="synonym">Violescent sea-whip</name>
    <dbReference type="NCBI Taxonomy" id="317549"/>
    <lineage>
        <taxon>Eukaryota</taxon>
        <taxon>Metazoa</taxon>
        <taxon>Cnidaria</taxon>
        <taxon>Anthozoa</taxon>
        <taxon>Octocorallia</taxon>
        <taxon>Malacalcyonacea</taxon>
        <taxon>Plexauridae</taxon>
        <taxon>Paramuricea</taxon>
    </lineage>
</organism>
<name>A0A7D9JHA4_PARCT</name>
<dbReference type="Proteomes" id="UP001152795">
    <property type="component" value="Unassembled WGS sequence"/>
</dbReference>
<dbReference type="EMBL" id="CACRXK020016359">
    <property type="protein sequence ID" value="CAB4029717.1"/>
    <property type="molecule type" value="Genomic_DNA"/>
</dbReference>
<dbReference type="Gene3D" id="1.10.3580.10">
    <property type="entry name" value="ATP12 ATPase"/>
    <property type="match status" value="1"/>
</dbReference>
<dbReference type="InterPro" id="IPR011419">
    <property type="entry name" value="ATP12_ATP_synth-F1-assembly"/>
</dbReference>
<evidence type="ECO:0000313" key="2">
    <source>
        <dbReference type="Proteomes" id="UP001152795"/>
    </source>
</evidence>
<accession>A0A7D9JHA4</accession>
<sequence length="200" mass="22836">MGDCITWIVKILHQSISISGFQTALTNTVLDDPLGKTVELRIHEVLEYLLTDTVCFLSEEPEELLALQKKEWGPLWEWFNNRYRVSLIPTNSLLVEISPELRNTMQEYVTSFNKWSLTGFEYAVESAKSLVIACALAEKEISVEKATSLSRLEVEFQIKKWGSVEWAHEVDLMDLRSRLAAATLFFHLTSGSTLDGYKED</sequence>
<dbReference type="InterPro" id="IPR023335">
    <property type="entry name" value="ATP12_ortho_dom_sf"/>
</dbReference>
<protein>
    <submittedName>
        <fullName evidence="1">ATP synthase mitochondrial F1 complex assembly factor 2</fullName>
    </submittedName>
</protein>
<evidence type="ECO:0000313" key="1">
    <source>
        <dbReference type="EMBL" id="CAB4029717.1"/>
    </source>
</evidence>
<dbReference type="GO" id="GO:0033615">
    <property type="term" value="P:mitochondrial proton-transporting ATP synthase complex assembly"/>
    <property type="evidence" value="ECO:0007669"/>
    <property type="project" value="TreeGrafter"/>
</dbReference>
<dbReference type="PANTHER" id="PTHR21013">
    <property type="entry name" value="ATP SYNTHASE MITOCHONDRIAL F1 COMPLEX ASSEMBLY FACTOR 2/ATP12 PROTEIN, MITOCHONDRIAL PRECURSOR"/>
    <property type="match status" value="1"/>
</dbReference>
<gene>
    <name evidence="1" type="ORF">PACLA_8A040818</name>
</gene>
<keyword evidence="2" id="KW-1185">Reference proteome</keyword>
<dbReference type="SUPFAM" id="SSF160909">
    <property type="entry name" value="ATP12-like"/>
    <property type="match status" value="1"/>
</dbReference>
<dbReference type="PANTHER" id="PTHR21013:SF10">
    <property type="entry name" value="ATP SYNTHASE MITOCHONDRIAL F1 COMPLEX ASSEMBLY FACTOR 2"/>
    <property type="match status" value="1"/>
</dbReference>
<reference evidence="1" key="1">
    <citation type="submission" date="2020-04" db="EMBL/GenBank/DDBJ databases">
        <authorList>
            <person name="Alioto T."/>
            <person name="Alioto T."/>
            <person name="Gomez Garrido J."/>
        </authorList>
    </citation>
    <scope>NUCLEOTIDE SEQUENCE</scope>
    <source>
        <strain evidence="1">A484AB</strain>
    </source>
</reference>